<name>A0A6B1FZ09_9CHLR</name>
<comment type="caution">
    <text evidence="1">The sequence shown here is derived from an EMBL/GenBank/DDBJ whole genome shotgun (WGS) entry which is preliminary data.</text>
</comment>
<dbReference type="EMBL" id="VYDA01000223">
    <property type="protein sequence ID" value="MYH61297.1"/>
    <property type="molecule type" value="Genomic_DNA"/>
</dbReference>
<proteinExistence type="predicted"/>
<reference evidence="1" key="1">
    <citation type="submission" date="2019-09" db="EMBL/GenBank/DDBJ databases">
        <title>Characterisation of the sponge microbiome using genome-centric metagenomics.</title>
        <authorList>
            <person name="Engelberts J.P."/>
            <person name="Robbins S.J."/>
            <person name="De Goeij J.M."/>
            <person name="Aranda M."/>
            <person name="Bell S.C."/>
            <person name="Webster N.S."/>
        </authorList>
    </citation>
    <scope>NUCLEOTIDE SEQUENCE</scope>
    <source>
        <strain evidence="1">SB0675_bin_29</strain>
    </source>
</reference>
<protein>
    <submittedName>
        <fullName evidence="1">DUF4258 domain-containing protein</fullName>
    </submittedName>
</protein>
<dbReference type="InterPro" id="IPR025354">
    <property type="entry name" value="DUF4258"/>
</dbReference>
<dbReference type="AlphaFoldDB" id="A0A6B1FZ09"/>
<evidence type="ECO:0000313" key="1">
    <source>
        <dbReference type="EMBL" id="MYH61297.1"/>
    </source>
</evidence>
<accession>A0A6B1FZ09</accession>
<gene>
    <name evidence="1" type="ORF">F4148_05915</name>
</gene>
<sequence>MKSLAQVRLQLSAGEFDFTRHALKRAVERNISVQEIVQVGETAEIIEEYPDDKYSPSCLLLGFTQGARPLHLQISLADTILVRIVTLYEPSEEEWSNYSKRR</sequence>
<dbReference type="Pfam" id="PF14076">
    <property type="entry name" value="DUF4258"/>
    <property type="match status" value="1"/>
</dbReference>
<organism evidence="1">
    <name type="scientific">Caldilineaceae bacterium SB0675_bin_29</name>
    <dbReference type="NCBI Taxonomy" id="2605266"/>
    <lineage>
        <taxon>Bacteria</taxon>
        <taxon>Bacillati</taxon>
        <taxon>Chloroflexota</taxon>
        <taxon>Caldilineae</taxon>
        <taxon>Caldilineales</taxon>
        <taxon>Caldilineaceae</taxon>
    </lineage>
</organism>